<name>A0AAD5R126_PARTN</name>
<feature type="region of interest" description="Disordered" evidence="1">
    <location>
        <begin position="1"/>
        <end position="49"/>
    </location>
</feature>
<dbReference type="AlphaFoldDB" id="A0AAD5R126"/>
<gene>
    <name evidence="2" type="ORF">KIN20_028423</name>
</gene>
<reference evidence="2" key="1">
    <citation type="submission" date="2021-06" db="EMBL/GenBank/DDBJ databases">
        <title>Parelaphostrongylus tenuis whole genome reference sequence.</title>
        <authorList>
            <person name="Garwood T.J."/>
            <person name="Larsen P.A."/>
            <person name="Fountain-Jones N.M."/>
            <person name="Garbe J.R."/>
            <person name="Macchietto M.G."/>
            <person name="Kania S.A."/>
            <person name="Gerhold R.W."/>
            <person name="Richards J.E."/>
            <person name="Wolf T.M."/>
        </authorList>
    </citation>
    <scope>NUCLEOTIDE SEQUENCE</scope>
    <source>
        <strain evidence="2">MNPRO001-30</strain>
        <tissue evidence="2">Meninges</tissue>
    </source>
</reference>
<proteinExistence type="predicted"/>
<accession>A0AAD5R126</accession>
<comment type="caution">
    <text evidence="2">The sequence shown here is derived from an EMBL/GenBank/DDBJ whole genome shotgun (WGS) entry which is preliminary data.</text>
</comment>
<keyword evidence="3" id="KW-1185">Reference proteome</keyword>
<protein>
    <submittedName>
        <fullName evidence="2">Uncharacterized protein</fullName>
    </submittedName>
</protein>
<evidence type="ECO:0000313" key="2">
    <source>
        <dbReference type="EMBL" id="KAJ1367496.1"/>
    </source>
</evidence>
<sequence>MMQSNETIAEKIGGIVNQSTTPTSLHGFRPEEGANKPHPMSNHSIDCDDDSDLFMSSIGPMIPAVRWEVTTGRTDGGGDDDAVDCLLWD</sequence>
<evidence type="ECO:0000313" key="3">
    <source>
        <dbReference type="Proteomes" id="UP001196413"/>
    </source>
</evidence>
<organism evidence="2 3">
    <name type="scientific">Parelaphostrongylus tenuis</name>
    <name type="common">Meningeal worm</name>
    <dbReference type="NCBI Taxonomy" id="148309"/>
    <lineage>
        <taxon>Eukaryota</taxon>
        <taxon>Metazoa</taxon>
        <taxon>Ecdysozoa</taxon>
        <taxon>Nematoda</taxon>
        <taxon>Chromadorea</taxon>
        <taxon>Rhabditida</taxon>
        <taxon>Rhabditina</taxon>
        <taxon>Rhabditomorpha</taxon>
        <taxon>Strongyloidea</taxon>
        <taxon>Metastrongylidae</taxon>
        <taxon>Parelaphostrongylus</taxon>
    </lineage>
</organism>
<dbReference type="EMBL" id="JAHQIW010005931">
    <property type="protein sequence ID" value="KAJ1367496.1"/>
    <property type="molecule type" value="Genomic_DNA"/>
</dbReference>
<dbReference type="Proteomes" id="UP001196413">
    <property type="component" value="Unassembled WGS sequence"/>
</dbReference>
<evidence type="ECO:0000256" key="1">
    <source>
        <dbReference type="SAM" id="MobiDB-lite"/>
    </source>
</evidence>